<dbReference type="KEGG" id="plon:Pla110_42120"/>
<proteinExistence type="predicted"/>
<gene>
    <name evidence="1" type="ORF">Pla110_42120</name>
</gene>
<organism evidence="1 2">
    <name type="scientific">Polystyrenella longa</name>
    <dbReference type="NCBI Taxonomy" id="2528007"/>
    <lineage>
        <taxon>Bacteria</taxon>
        <taxon>Pseudomonadati</taxon>
        <taxon>Planctomycetota</taxon>
        <taxon>Planctomycetia</taxon>
        <taxon>Planctomycetales</taxon>
        <taxon>Planctomycetaceae</taxon>
        <taxon>Polystyrenella</taxon>
    </lineage>
</organism>
<dbReference type="AlphaFoldDB" id="A0A518CTC2"/>
<evidence type="ECO:0000313" key="1">
    <source>
        <dbReference type="EMBL" id="QDU82455.1"/>
    </source>
</evidence>
<name>A0A518CTC2_9PLAN</name>
<dbReference type="OrthoDB" id="271057at2"/>
<accession>A0A518CTC2</accession>
<dbReference type="EMBL" id="CP036281">
    <property type="protein sequence ID" value="QDU82455.1"/>
    <property type="molecule type" value="Genomic_DNA"/>
</dbReference>
<reference evidence="1 2" key="1">
    <citation type="submission" date="2019-02" db="EMBL/GenBank/DDBJ databases">
        <title>Deep-cultivation of Planctomycetes and their phenomic and genomic characterization uncovers novel biology.</title>
        <authorList>
            <person name="Wiegand S."/>
            <person name="Jogler M."/>
            <person name="Boedeker C."/>
            <person name="Pinto D."/>
            <person name="Vollmers J."/>
            <person name="Rivas-Marin E."/>
            <person name="Kohn T."/>
            <person name="Peeters S.H."/>
            <person name="Heuer A."/>
            <person name="Rast P."/>
            <person name="Oberbeckmann S."/>
            <person name="Bunk B."/>
            <person name="Jeske O."/>
            <person name="Meyerdierks A."/>
            <person name="Storesund J.E."/>
            <person name="Kallscheuer N."/>
            <person name="Luecker S."/>
            <person name="Lage O.M."/>
            <person name="Pohl T."/>
            <person name="Merkel B.J."/>
            <person name="Hornburger P."/>
            <person name="Mueller R.-W."/>
            <person name="Bruemmer F."/>
            <person name="Labrenz M."/>
            <person name="Spormann A.M."/>
            <person name="Op den Camp H."/>
            <person name="Overmann J."/>
            <person name="Amann R."/>
            <person name="Jetten M.S.M."/>
            <person name="Mascher T."/>
            <person name="Medema M.H."/>
            <person name="Devos D.P."/>
            <person name="Kaster A.-K."/>
            <person name="Ovreas L."/>
            <person name="Rohde M."/>
            <person name="Galperin M.Y."/>
            <person name="Jogler C."/>
        </authorList>
    </citation>
    <scope>NUCLEOTIDE SEQUENCE [LARGE SCALE GENOMIC DNA]</scope>
    <source>
        <strain evidence="1 2">Pla110</strain>
    </source>
</reference>
<dbReference type="Proteomes" id="UP000317178">
    <property type="component" value="Chromosome"/>
</dbReference>
<keyword evidence="2" id="KW-1185">Reference proteome</keyword>
<sequence length="75" mass="9000">MEDLEKRFPAIASWIEHGWIEIGDQEWTRSKAMAHDCGGMIFEVSNRQKTLTEYLEALEQGLREHMKERWDEEFE</sequence>
<dbReference type="RefSeq" id="WP_144998684.1">
    <property type="nucleotide sequence ID" value="NZ_CP036281.1"/>
</dbReference>
<evidence type="ECO:0000313" key="2">
    <source>
        <dbReference type="Proteomes" id="UP000317178"/>
    </source>
</evidence>
<protein>
    <submittedName>
        <fullName evidence="1">Uncharacterized protein</fullName>
    </submittedName>
</protein>